<keyword evidence="1" id="KW-0175">Coiled coil</keyword>
<evidence type="ECO:0000256" key="2">
    <source>
        <dbReference type="SAM" id="MobiDB-lite"/>
    </source>
</evidence>
<dbReference type="PANTHER" id="PTHR34894:SF5">
    <property type="entry name" value="EF-HAND DOMAIN-CONTAINING PROTEIN"/>
    <property type="match status" value="1"/>
</dbReference>
<dbReference type="AlphaFoldDB" id="A0A0M0KAA4"/>
<evidence type="ECO:0000256" key="1">
    <source>
        <dbReference type="SAM" id="Coils"/>
    </source>
</evidence>
<feature type="compositionally biased region" description="Low complexity" evidence="2">
    <location>
        <begin position="603"/>
        <end position="614"/>
    </location>
</feature>
<evidence type="ECO:0000313" key="3">
    <source>
        <dbReference type="EMBL" id="KOO35729.1"/>
    </source>
</evidence>
<accession>A0A0M0KAA4</accession>
<sequence length="647" mass="68185">MNPLIKCFQTVSNHTLRRTSKERSTCACGFTSIGTPPMTLAATRAKLEEATRRESAALGLTSSAKRLPPARIIGQGRPDTGAVVGVTDPARTGTSASDSLLKSSAVQLKPLLRLHRELAREGVIELVDAASELDSRSLASRSLTASPTPLPLAIELPRTGQPLQSSKSSPILKNSPRAPLSMVDGLLERAVTAMHRERLPLRSFAEQREDALRRTLGEIPTAPYTMADVEGLRVSRTRRPGTSGDGAGGGVSWAVAAPTGAMSGAGTVASRPTGVALADEFALRQQQLLSATTLPPPPMSLASQSSSRAGGGRTVPAHVPSTRSEAVRLGELLDSLLAQQQGGWDHLCQVHDTTFAEAVLQVANHCAERGELLQRLRKFTQLCVRTEKEVRMELRKTTEELRACATRADSEAARAKGLQAEVESAQAKLDALRAGMVRLKMLRAIHGRKLATADLRVKELERECDLLKGQVADAFEAGMAEAEAQELLGVGPDGKKKKGKGQSGIDLLAAQMENMKRMLEEKDAAMRQMAEEKMEAEAQLKATEQEVNALMCGITGGPLTPGARGGGGGFGDKDSPGGGKNSPGGKKGGKGGKGGGKGGGDQQGFEPLDPEEAAALAAALPAAQRKLFESMSETEQASTSDCLLMGI</sequence>
<feature type="coiled-coil region" evidence="1">
    <location>
        <begin position="408"/>
        <end position="477"/>
    </location>
</feature>
<dbReference type="EMBL" id="JWZX01000771">
    <property type="protein sequence ID" value="KOO35729.1"/>
    <property type="molecule type" value="Genomic_DNA"/>
</dbReference>
<keyword evidence="4" id="KW-1185">Reference proteome</keyword>
<organism evidence="3 4">
    <name type="scientific">Chrysochromulina tobinii</name>
    <dbReference type="NCBI Taxonomy" id="1460289"/>
    <lineage>
        <taxon>Eukaryota</taxon>
        <taxon>Haptista</taxon>
        <taxon>Haptophyta</taxon>
        <taxon>Prymnesiophyceae</taxon>
        <taxon>Prymnesiales</taxon>
        <taxon>Chrysochromulinaceae</taxon>
        <taxon>Chrysochromulina</taxon>
    </lineage>
</organism>
<protein>
    <submittedName>
        <fullName evidence="3">Uncharacterized protein</fullName>
    </submittedName>
</protein>
<proteinExistence type="predicted"/>
<feature type="region of interest" description="Disordered" evidence="2">
    <location>
        <begin position="560"/>
        <end position="614"/>
    </location>
</feature>
<feature type="compositionally biased region" description="Gly residues" evidence="2">
    <location>
        <begin position="563"/>
        <end position="602"/>
    </location>
</feature>
<comment type="caution">
    <text evidence="3">The sequence shown here is derived from an EMBL/GenBank/DDBJ whole genome shotgun (WGS) entry which is preliminary data.</text>
</comment>
<feature type="coiled-coil region" evidence="1">
    <location>
        <begin position="505"/>
        <end position="553"/>
    </location>
</feature>
<dbReference type="PANTHER" id="PTHR34894">
    <property type="entry name" value="SAM-DEPENDENT METHYLTRANSFERASE RSMI, CONSERVED SITE"/>
    <property type="match status" value="1"/>
</dbReference>
<evidence type="ECO:0000313" key="4">
    <source>
        <dbReference type="Proteomes" id="UP000037460"/>
    </source>
</evidence>
<dbReference type="Proteomes" id="UP000037460">
    <property type="component" value="Unassembled WGS sequence"/>
</dbReference>
<gene>
    <name evidence="3" type="ORF">Ctob_013466</name>
</gene>
<reference evidence="4" key="1">
    <citation type="journal article" date="2015" name="PLoS Genet.">
        <title>Genome Sequence and Transcriptome Analyses of Chrysochromulina tobin: Metabolic Tools for Enhanced Algal Fitness in the Prominent Order Prymnesiales (Haptophyceae).</title>
        <authorList>
            <person name="Hovde B.T."/>
            <person name="Deodato C.R."/>
            <person name="Hunsperger H.M."/>
            <person name="Ryken S.A."/>
            <person name="Yost W."/>
            <person name="Jha R.K."/>
            <person name="Patterson J."/>
            <person name="Monnat R.J. Jr."/>
            <person name="Barlow S.B."/>
            <person name="Starkenburg S.R."/>
            <person name="Cattolico R.A."/>
        </authorList>
    </citation>
    <scope>NUCLEOTIDE SEQUENCE</scope>
    <source>
        <strain evidence="4">CCMP291</strain>
    </source>
</reference>
<feature type="region of interest" description="Disordered" evidence="2">
    <location>
        <begin position="292"/>
        <end position="318"/>
    </location>
</feature>
<name>A0A0M0KAA4_9EUKA</name>